<accession>A0A9J6CLS8</accession>
<evidence type="ECO:0000256" key="9">
    <source>
        <dbReference type="SAM" id="SignalP"/>
    </source>
</evidence>
<dbReference type="SUPFAM" id="SSF57302">
    <property type="entry name" value="Snake toxin-like"/>
    <property type="match status" value="1"/>
</dbReference>
<dbReference type="InterPro" id="IPR031424">
    <property type="entry name" value="QVR-like"/>
</dbReference>
<keyword evidence="11" id="KW-1185">Reference proteome</keyword>
<dbReference type="Proteomes" id="UP001107558">
    <property type="component" value="Chromosome 1"/>
</dbReference>
<feature type="chain" id="PRO_5039915320" description="Protein sleepless" evidence="9">
    <location>
        <begin position="20"/>
        <end position="143"/>
    </location>
</feature>
<reference evidence="10" key="1">
    <citation type="submission" date="2021-03" db="EMBL/GenBank/DDBJ databases">
        <title>Chromosome level genome of the anhydrobiotic midge Polypedilum vanderplanki.</title>
        <authorList>
            <person name="Yoshida Y."/>
            <person name="Kikawada T."/>
            <person name="Gusev O."/>
        </authorList>
    </citation>
    <scope>NUCLEOTIDE SEQUENCE</scope>
    <source>
        <strain evidence="10">NIAS01</strain>
        <tissue evidence="10">Whole body or cell culture</tissue>
    </source>
</reference>
<evidence type="ECO:0000313" key="11">
    <source>
        <dbReference type="Proteomes" id="UP001107558"/>
    </source>
</evidence>
<evidence type="ECO:0000256" key="3">
    <source>
        <dbReference type="ARBA" id="ARBA00022692"/>
    </source>
</evidence>
<dbReference type="Pfam" id="PF17064">
    <property type="entry name" value="QVR"/>
    <property type="match status" value="1"/>
</dbReference>
<dbReference type="OrthoDB" id="6083863at2759"/>
<keyword evidence="8" id="KW-0449">Lipoprotein</keyword>
<evidence type="ECO:0000256" key="5">
    <source>
        <dbReference type="ARBA" id="ARBA00022989"/>
    </source>
</evidence>
<dbReference type="InterPro" id="IPR050975">
    <property type="entry name" value="Sleep_regulator"/>
</dbReference>
<gene>
    <name evidence="10" type="ORF">PVAND_012489</name>
</gene>
<organism evidence="10 11">
    <name type="scientific">Polypedilum vanderplanki</name>
    <name type="common">Sleeping chironomid midge</name>
    <dbReference type="NCBI Taxonomy" id="319348"/>
    <lineage>
        <taxon>Eukaryota</taxon>
        <taxon>Metazoa</taxon>
        <taxon>Ecdysozoa</taxon>
        <taxon>Arthropoda</taxon>
        <taxon>Hexapoda</taxon>
        <taxon>Insecta</taxon>
        <taxon>Pterygota</taxon>
        <taxon>Neoptera</taxon>
        <taxon>Endopterygota</taxon>
        <taxon>Diptera</taxon>
        <taxon>Nematocera</taxon>
        <taxon>Chironomoidea</taxon>
        <taxon>Chironomidae</taxon>
        <taxon>Chironominae</taxon>
        <taxon>Polypedilum</taxon>
        <taxon>Polypedilum</taxon>
    </lineage>
</organism>
<keyword evidence="2" id="KW-0336">GPI-anchor</keyword>
<sequence>MQVFLKILTIALSISVVFGIYCYDCNSKFDPRCDDEFVPYSLGQVNCDEKTETLEKLNKTATFCRKIRQKVNEQVRIIRSCGFISDEIEEEKCRRTSPSKGVEIISCECKGEKCNGSQRQNYANFYTLTISTIIYSVSNRIFL</sequence>
<dbReference type="EMBL" id="JADBJN010000001">
    <property type="protein sequence ID" value="KAG5683193.1"/>
    <property type="molecule type" value="Genomic_DNA"/>
</dbReference>
<evidence type="ECO:0000256" key="6">
    <source>
        <dbReference type="ARBA" id="ARBA00023136"/>
    </source>
</evidence>
<evidence type="ECO:0000256" key="8">
    <source>
        <dbReference type="ARBA" id="ARBA00023288"/>
    </source>
</evidence>
<keyword evidence="7" id="KW-0325">Glycoprotein</keyword>
<dbReference type="PANTHER" id="PTHR33562">
    <property type="entry name" value="ATILLA, ISOFORM B-RELATED-RELATED"/>
    <property type="match status" value="1"/>
</dbReference>
<dbReference type="GO" id="GO:0030431">
    <property type="term" value="P:sleep"/>
    <property type="evidence" value="ECO:0007669"/>
    <property type="project" value="InterPro"/>
</dbReference>
<evidence type="ECO:0000313" key="10">
    <source>
        <dbReference type="EMBL" id="KAG5683193.1"/>
    </source>
</evidence>
<feature type="signal peptide" evidence="9">
    <location>
        <begin position="1"/>
        <end position="19"/>
    </location>
</feature>
<keyword evidence="5" id="KW-1133">Transmembrane helix</keyword>
<dbReference type="InterPro" id="IPR045860">
    <property type="entry name" value="Snake_toxin-like_sf"/>
</dbReference>
<dbReference type="GO" id="GO:0098552">
    <property type="term" value="C:side of membrane"/>
    <property type="evidence" value="ECO:0007669"/>
    <property type="project" value="UniProtKB-KW"/>
</dbReference>
<evidence type="ECO:0000256" key="7">
    <source>
        <dbReference type="ARBA" id="ARBA00023180"/>
    </source>
</evidence>
<evidence type="ECO:0000256" key="1">
    <source>
        <dbReference type="ARBA" id="ARBA00004589"/>
    </source>
</evidence>
<evidence type="ECO:0000256" key="4">
    <source>
        <dbReference type="ARBA" id="ARBA00022729"/>
    </source>
</evidence>
<dbReference type="AlphaFoldDB" id="A0A9J6CLS8"/>
<name>A0A9J6CLS8_POLVA</name>
<evidence type="ECO:0000256" key="2">
    <source>
        <dbReference type="ARBA" id="ARBA00022622"/>
    </source>
</evidence>
<keyword evidence="6" id="KW-0472">Membrane</keyword>
<keyword evidence="4 9" id="KW-0732">Signal</keyword>
<comment type="subcellular location">
    <subcellularLocation>
        <location evidence="1">Membrane</location>
        <topology evidence="1">Lipid-anchor</topology>
        <topology evidence="1">GPI-anchor</topology>
    </subcellularLocation>
</comment>
<dbReference type="PANTHER" id="PTHR33562:SF17">
    <property type="entry name" value="PROTEIN QUIVER"/>
    <property type="match status" value="1"/>
</dbReference>
<proteinExistence type="predicted"/>
<evidence type="ECO:0008006" key="12">
    <source>
        <dbReference type="Google" id="ProtNLM"/>
    </source>
</evidence>
<comment type="caution">
    <text evidence="10">The sequence shown here is derived from an EMBL/GenBank/DDBJ whole genome shotgun (WGS) entry which is preliminary data.</text>
</comment>
<keyword evidence="3" id="KW-0812">Transmembrane</keyword>
<dbReference type="GO" id="GO:0032222">
    <property type="term" value="P:regulation of synaptic transmission, cholinergic"/>
    <property type="evidence" value="ECO:0007669"/>
    <property type="project" value="InterPro"/>
</dbReference>
<protein>
    <recommendedName>
        <fullName evidence="12">Protein sleepless</fullName>
    </recommendedName>
</protein>